<keyword evidence="2" id="KW-1185">Reference proteome</keyword>
<accession>A0ABY6GW77</accession>
<sequence length="80" mass="8714">MKSMLKEGKSVDFGNDSGVVNADSGIVNSDSGNDRKVFTIGRHGCSRFSGIGVHDKPEWVFTVSRNMQWKGTNVQLGIII</sequence>
<evidence type="ECO:0000313" key="1">
    <source>
        <dbReference type="EMBL" id="UYM16303.1"/>
    </source>
</evidence>
<name>A0ABY6GW77_9GAMM</name>
<dbReference type="RefSeq" id="WP_262598602.1">
    <property type="nucleotide sequence ID" value="NZ_CP103300.1"/>
</dbReference>
<dbReference type="Proteomes" id="UP001163255">
    <property type="component" value="Chromosome"/>
</dbReference>
<proteinExistence type="predicted"/>
<organism evidence="1 2">
    <name type="scientific">Endozoicomonas euniceicola</name>
    <dbReference type="NCBI Taxonomy" id="1234143"/>
    <lineage>
        <taxon>Bacteria</taxon>
        <taxon>Pseudomonadati</taxon>
        <taxon>Pseudomonadota</taxon>
        <taxon>Gammaproteobacteria</taxon>
        <taxon>Oceanospirillales</taxon>
        <taxon>Endozoicomonadaceae</taxon>
        <taxon>Endozoicomonas</taxon>
    </lineage>
</organism>
<dbReference type="EMBL" id="CP103300">
    <property type="protein sequence ID" value="UYM16303.1"/>
    <property type="molecule type" value="Genomic_DNA"/>
</dbReference>
<evidence type="ECO:0000313" key="2">
    <source>
        <dbReference type="Proteomes" id="UP001163255"/>
    </source>
</evidence>
<gene>
    <name evidence="1" type="ORF">NX720_26500</name>
</gene>
<reference evidence="1" key="1">
    <citation type="submission" date="2022-10" db="EMBL/GenBank/DDBJ databases">
        <title>Completed Genome Sequence of two octocoral isolated bacterium, Endozoicomonas euniceicola EF212T and Endozoicomonas gorgoniicola PS125T.</title>
        <authorList>
            <person name="Chiou Y.-J."/>
            <person name="Chen Y.-H."/>
        </authorList>
    </citation>
    <scope>NUCLEOTIDE SEQUENCE</scope>
    <source>
        <strain evidence="1">EF212</strain>
    </source>
</reference>
<protein>
    <submittedName>
        <fullName evidence="1">Uncharacterized protein</fullName>
    </submittedName>
</protein>